<dbReference type="InterPro" id="IPR009057">
    <property type="entry name" value="Homeodomain-like_sf"/>
</dbReference>
<dbReference type="Gene3D" id="1.10.10.60">
    <property type="entry name" value="Homeodomain-like"/>
    <property type="match status" value="1"/>
</dbReference>
<dbReference type="Pfam" id="PF25601">
    <property type="entry name" value="AAA_lid_14"/>
    <property type="match status" value="1"/>
</dbReference>
<dbReference type="EMBL" id="FNZF01000001">
    <property type="protein sequence ID" value="SEI87530.1"/>
    <property type="molecule type" value="Genomic_DNA"/>
</dbReference>
<evidence type="ECO:0000256" key="2">
    <source>
        <dbReference type="ARBA" id="ARBA00022797"/>
    </source>
</evidence>
<keyword evidence="4" id="KW-0805">Transcription regulation</keyword>
<evidence type="ECO:0000259" key="8">
    <source>
        <dbReference type="PROSITE" id="PS50045"/>
    </source>
</evidence>
<keyword evidence="6" id="KW-0804">Transcription</keyword>
<evidence type="ECO:0000256" key="4">
    <source>
        <dbReference type="ARBA" id="ARBA00023015"/>
    </source>
</evidence>
<dbReference type="Pfam" id="PF18024">
    <property type="entry name" value="HTH_50"/>
    <property type="match status" value="1"/>
</dbReference>
<evidence type="ECO:0000259" key="9">
    <source>
        <dbReference type="PROSITE" id="PS50112"/>
    </source>
</evidence>
<sequence length="454" mass="52168">MMSHQTMLEIDQVFLESIDQSFDGFVLSDLRGKIFYANKAVEKISGVPTSEIVGKTTKDMEEDGIIISQSMKILKKDPLTISQKLRTGIEVFITSKPVYDEDGEIICYVANYHRFSRIDDLYREHHNQVDINYTELQQLRLQMLKTDEWIGVSFETKKLKEKVAKVAKTEANILIIGESGVGKEVVSKTIHKVSDRRDFPFIQINCGAIPETLMEAELFGHEKGAFTGALSAKPGLLEAADKGTVLLDEIGEIPLHLQVKLLRVIQTREVTRVGGTKPRKLDIRFLAATNRDLKQMVQEGGFREDLYYRLNVIPIKIPPLRDRKEDIPVLCRHFLEKYNKKYVVDKRLTTSASRLLSEYAWPGNVRQLENTMEQLVILTEDPEIDVRDLPRELLKNQADDYFPDEIIPLPDLREQTEKRMIRLALDRYKTIREAARHLGVDHSTLVKKIKKYGM</sequence>
<dbReference type="SMART" id="SM00382">
    <property type="entry name" value="AAA"/>
    <property type="match status" value="1"/>
</dbReference>
<dbReference type="Pfam" id="PF00989">
    <property type="entry name" value="PAS"/>
    <property type="match status" value="1"/>
</dbReference>
<dbReference type="InterPro" id="IPR000014">
    <property type="entry name" value="PAS"/>
</dbReference>
<evidence type="ECO:0000256" key="1">
    <source>
        <dbReference type="ARBA" id="ARBA00022741"/>
    </source>
</evidence>
<dbReference type="InterPro" id="IPR003593">
    <property type="entry name" value="AAA+_ATPase"/>
</dbReference>
<dbReference type="PANTHER" id="PTHR32071">
    <property type="entry name" value="TRANSCRIPTIONAL REGULATORY PROTEIN"/>
    <property type="match status" value="1"/>
</dbReference>
<accession>A0A1H6UHC3</accession>
<dbReference type="GO" id="GO:0003677">
    <property type="term" value="F:DNA binding"/>
    <property type="evidence" value="ECO:0007669"/>
    <property type="project" value="UniProtKB-KW"/>
</dbReference>
<dbReference type="InterPro" id="IPR030828">
    <property type="entry name" value="HTH_TyrR"/>
</dbReference>
<feature type="domain" description="Sigma-54 factor interaction" evidence="8">
    <location>
        <begin position="149"/>
        <end position="377"/>
    </location>
</feature>
<dbReference type="InterPro" id="IPR058031">
    <property type="entry name" value="AAA_lid_NorR"/>
</dbReference>
<dbReference type="PROSITE" id="PS00676">
    <property type="entry name" value="SIGMA54_INTERACT_2"/>
    <property type="match status" value="1"/>
</dbReference>
<evidence type="ECO:0000256" key="7">
    <source>
        <dbReference type="ARBA" id="ARBA00029500"/>
    </source>
</evidence>
<dbReference type="PROSITE" id="PS00688">
    <property type="entry name" value="SIGMA54_INTERACT_3"/>
    <property type="match status" value="1"/>
</dbReference>
<dbReference type="PROSITE" id="PS50112">
    <property type="entry name" value="PAS"/>
    <property type="match status" value="1"/>
</dbReference>
<dbReference type="CDD" id="cd00130">
    <property type="entry name" value="PAS"/>
    <property type="match status" value="1"/>
</dbReference>
<name>A0A1H6UHC3_9BACL</name>
<dbReference type="Pfam" id="PF00158">
    <property type="entry name" value="Sigma54_activat"/>
    <property type="match status" value="1"/>
</dbReference>
<evidence type="ECO:0000256" key="5">
    <source>
        <dbReference type="ARBA" id="ARBA00023125"/>
    </source>
</evidence>
<dbReference type="InterPro" id="IPR035965">
    <property type="entry name" value="PAS-like_dom_sf"/>
</dbReference>
<dbReference type="NCBIfam" id="TIGR00229">
    <property type="entry name" value="sensory_box"/>
    <property type="match status" value="1"/>
</dbReference>
<dbReference type="InterPro" id="IPR013767">
    <property type="entry name" value="PAS_fold"/>
</dbReference>
<reference evidence="11" key="1">
    <citation type="submission" date="2016-10" db="EMBL/GenBank/DDBJ databases">
        <authorList>
            <person name="Varghese N."/>
            <person name="Submissions S."/>
        </authorList>
    </citation>
    <scope>NUCLEOTIDE SEQUENCE [LARGE SCALE GENOMIC DNA]</scope>
    <source>
        <strain evidence="11">CGMCC 1.6763</strain>
    </source>
</reference>
<feature type="domain" description="PAS" evidence="9">
    <location>
        <begin position="10"/>
        <end position="56"/>
    </location>
</feature>
<evidence type="ECO:0000256" key="3">
    <source>
        <dbReference type="ARBA" id="ARBA00022840"/>
    </source>
</evidence>
<dbReference type="GO" id="GO:0006355">
    <property type="term" value="P:regulation of DNA-templated transcription"/>
    <property type="evidence" value="ECO:0007669"/>
    <property type="project" value="InterPro"/>
</dbReference>
<dbReference type="FunFam" id="3.40.50.300:FF:000006">
    <property type="entry name" value="DNA-binding transcriptional regulator NtrC"/>
    <property type="match status" value="1"/>
</dbReference>
<dbReference type="InterPro" id="IPR025944">
    <property type="entry name" value="Sigma_54_int_dom_CS"/>
</dbReference>
<keyword evidence="11" id="KW-1185">Reference proteome</keyword>
<evidence type="ECO:0000313" key="11">
    <source>
        <dbReference type="Proteomes" id="UP000199200"/>
    </source>
</evidence>
<dbReference type="PROSITE" id="PS50045">
    <property type="entry name" value="SIGMA54_INTERACT_4"/>
    <property type="match status" value="1"/>
</dbReference>
<dbReference type="PROSITE" id="PS00675">
    <property type="entry name" value="SIGMA54_INTERACT_1"/>
    <property type="match status" value="1"/>
</dbReference>
<dbReference type="InterPro" id="IPR025662">
    <property type="entry name" value="Sigma_54_int_dom_ATP-bd_1"/>
</dbReference>
<protein>
    <recommendedName>
        <fullName evidence="7">HTH-type transcriptional regulatory protein TyrR</fullName>
    </recommendedName>
</protein>
<dbReference type="Gene3D" id="3.30.450.20">
    <property type="entry name" value="PAS domain"/>
    <property type="match status" value="1"/>
</dbReference>
<dbReference type="Gene3D" id="1.10.8.60">
    <property type="match status" value="1"/>
</dbReference>
<dbReference type="STRING" id="426757.SAMN04488127_0681"/>
<dbReference type="Gene3D" id="3.40.50.300">
    <property type="entry name" value="P-loop containing nucleotide triphosphate hydrolases"/>
    <property type="match status" value="1"/>
</dbReference>
<dbReference type="SUPFAM" id="SSF46689">
    <property type="entry name" value="Homeodomain-like"/>
    <property type="match status" value="1"/>
</dbReference>
<proteinExistence type="predicted"/>
<keyword evidence="2" id="KW-0058">Aromatic hydrocarbons catabolism</keyword>
<dbReference type="Proteomes" id="UP000199200">
    <property type="component" value="Unassembled WGS sequence"/>
</dbReference>
<dbReference type="AlphaFoldDB" id="A0A1H6UHC3"/>
<organism evidence="10 11">
    <name type="scientific">Bhargavaea ginsengi</name>
    <dbReference type="NCBI Taxonomy" id="426757"/>
    <lineage>
        <taxon>Bacteria</taxon>
        <taxon>Bacillati</taxon>
        <taxon>Bacillota</taxon>
        <taxon>Bacilli</taxon>
        <taxon>Bacillales</taxon>
        <taxon>Caryophanaceae</taxon>
        <taxon>Bhargavaea</taxon>
    </lineage>
</organism>
<keyword evidence="1" id="KW-0547">Nucleotide-binding</keyword>
<dbReference type="InterPro" id="IPR027417">
    <property type="entry name" value="P-loop_NTPase"/>
</dbReference>
<dbReference type="CDD" id="cd00009">
    <property type="entry name" value="AAA"/>
    <property type="match status" value="1"/>
</dbReference>
<dbReference type="SUPFAM" id="SSF55785">
    <property type="entry name" value="PYP-like sensor domain (PAS domain)"/>
    <property type="match status" value="1"/>
</dbReference>
<dbReference type="SUPFAM" id="SSF52540">
    <property type="entry name" value="P-loop containing nucleoside triphosphate hydrolases"/>
    <property type="match status" value="1"/>
</dbReference>
<keyword evidence="3" id="KW-0067">ATP-binding</keyword>
<dbReference type="OrthoDB" id="9771372at2"/>
<evidence type="ECO:0000313" key="10">
    <source>
        <dbReference type="EMBL" id="SEI87530.1"/>
    </source>
</evidence>
<keyword evidence="5" id="KW-0238">DNA-binding</keyword>
<gene>
    <name evidence="10" type="ORF">SAMN04488127_0681</name>
</gene>
<evidence type="ECO:0000256" key="6">
    <source>
        <dbReference type="ARBA" id="ARBA00023163"/>
    </source>
</evidence>
<dbReference type="InterPro" id="IPR025943">
    <property type="entry name" value="Sigma_54_int_dom_ATP-bd_2"/>
</dbReference>
<dbReference type="GO" id="GO:0005524">
    <property type="term" value="F:ATP binding"/>
    <property type="evidence" value="ECO:0007669"/>
    <property type="project" value="UniProtKB-KW"/>
</dbReference>
<dbReference type="InterPro" id="IPR002078">
    <property type="entry name" value="Sigma_54_int"/>
</dbReference>